<feature type="region of interest" description="Disordered" evidence="1">
    <location>
        <begin position="61"/>
        <end position="91"/>
    </location>
</feature>
<feature type="region of interest" description="Disordered" evidence="1">
    <location>
        <begin position="185"/>
        <end position="214"/>
    </location>
</feature>
<evidence type="ECO:0000313" key="2">
    <source>
        <dbReference type="EMBL" id="KAL3273323.1"/>
    </source>
</evidence>
<sequence>MDKNIDEFQESLHENQERNYGQIDALEGIIKVQHKLNDQLKSRIEDQKEIITLLKIKNSEVNERQESKQNQSFSSDSTDNHGMNPPLTSQQCSKINGQLEWTKAEKKKRNRRPNVLKSQGQPVPSTLNGNVFGRKLGSSFTKTKYQPTPMSTATIGPQQHPQQRTFEFEELYNVETQNDDCNEYLEEQHKENHHDENDETDENCCSIASESQQK</sequence>
<organism evidence="2 3">
    <name type="scientific">Cryptolaemus montrouzieri</name>
    <dbReference type="NCBI Taxonomy" id="559131"/>
    <lineage>
        <taxon>Eukaryota</taxon>
        <taxon>Metazoa</taxon>
        <taxon>Ecdysozoa</taxon>
        <taxon>Arthropoda</taxon>
        <taxon>Hexapoda</taxon>
        <taxon>Insecta</taxon>
        <taxon>Pterygota</taxon>
        <taxon>Neoptera</taxon>
        <taxon>Endopterygota</taxon>
        <taxon>Coleoptera</taxon>
        <taxon>Polyphaga</taxon>
        <taxon>Cucujiformia</taxon>
        <taxon>Coccinelloidea</taxon>
        <taxon>Coccinellidae</taxon>
        <taxon>Scymninae</taxon>
        <taxon>Scymnini</taxon>
        <taxon>Cryptolaemus</taxon>
    </lineage>
</organism>
<feature type="compositionally biased region" description="Basic and acidic residues" evidence="1">
    <location>
        <begin position="186"/>
        <end position="196"/>
    </location>
</feature>
<feature type="compositionally biased region" description="Basic residues" evidence="1">
    <location>
        <begin position="105"/>
        <end position="114"/>
    </location>
</feature>
<feature type="region of interest" description="Disordered" evidence="1">
    <location>
        <begin position="104"/>
        <end position="132"/>
    </location>
</feature>
<feature type="compositionally biased region" description="Polar residues" evidence="1">
    <location>
        <begin position="68"/>
        <end position="91"/>
    </location>
</feature>
<protein>
    <submittedName>
        <fullName evidence="2">Uncharacterized protein</fullName>
    </submittedName>
</protein>
<gene>
    <name evidence="2" type="ORF">HHI36_014772</name>
</gene>
<evidence type="ECO:0000313" key="3">
    <source>
        <dbReference type="Proteomes" id="UP001516400"/>
    </source>
</evidence>
<dbReference type="AlphaFoldDB" id="A0ABD2N3Z3"/>
<name>A0ABD2N3Z3_9CUCU</name>
<keyword evidence="3" id="KW-1185">Reference proteome</keyword>
<accession>A0ABD2N3Z3</accession>
<comment type="caution">
    <text evidence="2">The sequence shown here is derived from an EMBL/GenBank/DDBJ whole genome shotgun (WGS) entry which is preliminary data.</text>
</comment>
<feature type="compositionally biased region" description="Polar residues" evidence="1">
    <location>
        <begin position="116"/>
        <end position="129"/>
    </location>
</feature>
<reference evidence="2 3" key="1">
    <citation type="journal article" date="2021" name="BMC Biol.">
        <title>Horizontally acquired antibacterial genes associated with adaptive radiation of ladybird beetles.</title>
        <authorList>
            <person name="Li H.S."/>
            <person name="Tang X.F."/>
            <person name="Huang Y.H."/>
            <person name="Xu Z.Y."/>
            <person name="Chen M.L."/>
            <person name="Du X.Y."/>
            <person name="Qiu B.Y."/>
            <person name="Chen P.T."/>
            <person name="Zhang W."/>
            <person name="Slipinski A."/>
            <person name="Escalona H.E."/>
            <person name="Waterhouse R.M."/>
            <person name="Zwick A."/>
            <person name="Pang H."/>
        </authorList>
    </citation>
    <scope>NUCLEOTIDE SEQUENCE [LARGE SCALE GENOMIC DNA]</scope>
    <source>
        <strain evidence="2">SYSU2018</strain>
    </source>
</reference>
<dbReference type="EMBL" id="JABFTP020000062">
    <property type="protein sequence ID" value="KAL3273323.1"/>
    <property type="molecule type" value="Genomic_DNA"/>
</dbReference>
<evidence type="ECO:0000256" key="1">
    <source>
        <dbReference type="SAM" id="MobiDB-lite"/>
    </source>
</evidence>
<dbReference type="Proteomes" id="UP001516400">
    <property type="component" value="Unassembled WGS sequence"/>
</dbReference>
<proteinExistence type="predicted"/>